<reference evidence="3" key="1">
    <citation type="submission" date="2021-01" db="EMBL/GenBank/DDBJ databases">
        <authorList>
            <person name="Corre E."/>
            <person name="Pelletier E."/>
            <person name="Niang G."/>
            <person name="Scheremetjew M."/>
            <person name="Finn R."/>
            <person name="Kale V."/>
            <person name="Holt S."/>
            <person name="Cochrane G."/>
            <person name="Meng A."/>
            <person name="Brown T."/>
            <person name="Cohen L."/>
        </authorList>
    </citation>
    <scope>NUCLEOTIDE SEQUENCE</scope>
    <source>
        <strain evidence="3">CCMP722</strain>
    </source>
</reference>
<feature type="region of interest" description="Disordered" evidence="1">
    <location>
        <begin position="1"/>
        <end position="32"/>
    </location>
</feature>
<feature type="transmembrane region" description="Helical" evidence="2">
    <location>
        <begin position="160"/>
        <end position="187"/>
    </location>
</feature>
<feature type="compositionally biased region" description="Polar residues" evidence="1">
    <location>
        <begin position="1"/>
        <end position="24"/>
    </location>
</feature>
<name>A0A7S0RQL2_9CHLO</name>
<keyword evidence="2" id="KW-1133">Transmembrane helix</keyword>
<feature type="transmembrane region" description="Helical" evidence="2">
    <location>
        <begin position="117"/>
        <end position="140"/>
    </location>
</feature>
<feature type="transmembrane region" description="Helical" evidence="2">
    <location>
        <begin position="225"/>
        <end position="248"/>
    </location>
</feature>
<keyword evidence="2" id="KW-0812">Transmembrane</keyword>
<evidence type="ECO:0000256" key="1">
    <source>
        <dbReference type="SAM" id="MobiDB-lite"/>
    </source>
</evidence>
<feature type="transmembrane region" description="Helical" evidence="2">
    <location>
        <begin position="199"/>
        <end position="219"/>
    </location>
</feature>
<dbReference type="AlphaFoldDB" id="A0A7S0RQL2"/>
<proteinExistence type="predicted"/>
<protein>
    <submittedName>
        <fullName evidence="3">Uncharacterized protein</fullName>
    </submittedName>
</protein>
<keyword evidence="2" id="KW-0472">Membrane</keyword>
<organism evidence="3">
    <name type="scientific">Pyramimonas obovata</name>
    <dbReference type="NCBI Taxonomy" id="1411642"/>
    <lineage>
        <taxon>Eukaryota</taxon>
        <taxon>Viridiplantae</taxon>
        <taxon>Chlorophyta</taxon>
        <taxon>Pyramimonadophyceae</taxon>
        <taxon>Pyramimonadales</taxon>
        <taxon>Pyramimonadaceae</taxon>
        <taxon>Pyramimonas</taxon>
        <taxon>Pyramimonas incertae sedis</taxon>
    </lineage>
</organism>
<accession>A0A7S0RQL2</accession>
<evidence type="ECO:0000256" key="2">
    <source>
        <dbReference type="SAM" id="Phobius"/>
    </source>
</evidence>
<gene>
    <name evidence="3" type="ORF">POBO1169_LOCUS16783</name>
</gene>
<evidence type="ECO:0000313" key="3">
    <source>
        <dbReference type="EMBL" id="CAD8684337.1"/>
    </source>
</evidence>
<feature type="transmembrane region" description="Helical" evidence="2">
    <location>
        <begin position="260"/>
        <end position="278"/>
    </location>
</feature>
<sequence>MAMVSQPKSVTTLQLQTAGSVPSRSTHRVQRTRAVCSKSRMIVCCARRSLPKGVESRRSTLPQVCADKRSRPARDVHVCMSMAGSPSMGPEDSPQDGLPGGNTLQTETGLQAMDFSLVIYGCTALYLPTVIYGLGAFFLSTSTTLPTLGFYLPKLLVKTIATNFQQIIGVHHLLLNVAICLSLIPALRERSSRFFRDHLLESSYMATLGLDLFPIFLQFARDNALMQVVCVALSAAIAALGLYSAFNVLRISLQDRRDSFEARATTVIWGIILVILGVCSREPRYFFFLALLIWLRWERFKFSGINK</sequence>
<dbReference type="EMBL" id="HBFA01033377">
    <property type="protein sequence ID" value="CAD8684337.1"/>
    <property type="molecule type" value="Transcribed_RNA"/>
</dbReference>